<reference evidence="1" key="2">
    <citation type="submission" date="2021-10" db="EMBL/GenBank/DDBJ databases">
        <authorList>
            <person name="Piombo E."/>
        </authorList>
    </citation>
    <scope>NUCLEOTIDE SEQUENCE</scope>
</reference>
<evidence type="ECO:0000313" key="2">
    <source>
        <dbReference type="Proteomes" id="UP000836387"/>
    </source>
</evidence>
<accession>A0ACA9UL14</accession>
<dbReference type="EMBL" id="CADEHS020000544">
    <property type="protein sequence ID" value="CAG9953783.1"/>
    <property type="molecule type" value="Genomic_DNA"/>
</dbReference>
<proteinExistence type="predicted"/>
<evidence type="ECO:0000313" key="1">
    <source>
        <dbReference type="EMBL" id="CAG9953783.1"/>
    </source>
</evidence>
<protein>
    <submittedName>
        <fullName evidence="1">Uncharacterized protein</fullName>
    </submittedName>
</protein>
<organism evidence="1 2">
    <name type="scientific">Clonostachys rosea f. rosea IK726</name>
    <dbReference type="NCBI Taxonomy" id="1349383"/>
    <lineage>
        <taxon>Eukaryota</taxon>
        <taxon>Fungi</taxon>
        <taxon>Dikarya</taxon>
        <taxon>Ascomycota</taxon>
        <taxon>Pezizomycotina</taxon>
        <taxon>Sordariomycetes</taxon>
        <taxon>Hypocreomycetidae</taxon>
        <taxon>Hypocreales</taxon>
        <taxon>Bionectriaceae</taxon>
        <taxon>Clonostachys</taxon>
    </lineage>
</organism>
<reference evidence="1" key="1">
    <citation type="submission" date="2020-04" db="EMBL/GenBank/DDBJ databases">
        <authorList>
            <person name="Broberg M."/>
        </authorList>
    </citation>
    <scope>NUCLEOTIDE SEQUENCE</scope>
</reference>
<gene>
    <name evidence="1" type="ORF">CRV2_00019704</name>
</gene>
<comment type="caution">
    <text evidence="1">The sequence shown here is derived from an EMBL/GenBank/DDBJ whole genome shotgun (WGS) entry which is preliminary data.</text>
</comment>
<sequence>MGCCLSTEEGKNGLTEKDTLPDKEDSGSLPAKNASLLIRDGFDPNAQPRRPMPSSGNGNGNCKQKHTIQVFSEAPPKYKAMPETLHQGFDSFPAGVIVILNLLKKAAQLTFWGHKGAWGSLNTRHGQIWLDSAYTLRPVTKTAILLYAAVLLLVGKALRSNMTFYFTTFPNLKTEQLSDQDLETLKALMEVFNSETFLQACKLIRQHKNELAHQGMEEFIQNSDNFLEADTPDEKLVKLLAFTREKMKGFWHGWHSKKLTVKDLQSLYKQAQKASEKQPKLLNNTSFIYQMAVSSYKRQLMSKSIYPLTCTFLLGTRLEPAEVDAIQQCQLEGRNAVREVRGKTKGSLWRGSTQPKPDSAVENPGSVAKELEVEGHQFCIEAIVFCEQLNDQAKKAYRKIDDFLEGQADDINDVTFVSEVQFLLHFLSPIWIFKTTTSHDNRVDNWVELRSAAQYNNEFIMNPDGIIWLPSDDLIRSFVFDIVDDDDGNDDDERSLSDHRTRTPGQDEIDLANRVTLGTMPGT</sequence>
<dbReference type="Proteomes" id="UP000836387">
    <property type="component" value="Unassembled WGS sequence"/>
</dbReference>
<keyword evidence="2" id="KW-1185">Reference proteome</keyword>
<name>A0ACA9UL14_BIOOC</name>